<reference evidence="2" key="2">
    <citation type="submission" date="2023-06" db="EMBL/GenBank/DDBJ databases">
        <authorList>
            <person name="Swenson N.G."/>
            <person name="Wegrzyn J.L."/>
            <person name="Mcevoy S.L."/>
        </authorList>
    </citation>
    <scope>NUCLEOTIDE SEQUENCE</scope>
    <source>
        <strain evidence="2">NS2018</strain>
        <tissue evidence="2">Leaf</tissue>
    </source>
</reference>
<evidence type="ECO:0000313" key="3">
    <source>
        <dbReference type="Proteomes" id="UP001168877"/>
    </source>
</evidence>
<name>A0AA39SMW7_ACESA</name>
<dbReference type="Proteomes" id="UP001168877">
    <property type="component" value="Unassembled WGS sequence"/>
</dbReference>
<feature type="compositionally biased region" description="Basic and acidic residues" evidence="1">
    <location>
        <begin position="355"/>
        <end position="369"/>
    </location>
</feature>
<dbReference type="EMBL" id="JAUESC010000003">
    <property type="protein sequence ID" value="KAK0601441.1"/>
    <property type="molecule type" value="Genomic_DNA"/>
</dbReference>
<proteinExistence type="predicted"/>
<feature type="region of interest" description="Disordered" evidence="1">
    <location>
        <begin position="355"/>
        <end position="388"/>
    </location>
</feature>
<comment type="caution">
    <text evidence="2">The sequence shown here is derived from an EMBL/GenBank/DDBJ whole genome shotgun (WGS) entry which is preliminary data.</text>
</comment>
<protein>
    <submittedName>
        <fullName evidence="2">Uncharacterized protein</fullName>
    </submittedName>
</protein>
<sequence length="388" mass="42570">MEVSGDSRGYGRRNIARASSYGGRTEGDQFFGVQQQPYKSYAEVVLDQKKRSQGSGQDNIERVISIRIRMTEDPAPVDHWWLSSLLGLQTSKAQSFSDKPDMDRADSSFKKVAEKVSALSSLEGRTLDIEKVNGPTTCGIIQISNKSVDQDKFRRGKVKESRGVRKVNRYHFKLSKKRGGLGVLDKGKGRLISKQKQKQKPRVFSFCNASFVIGEKTGQTGVEESDIETSSSELKGRSGFFLLKGECSRRANPIGPKVTDSVGLSGPSNQGVELREINDGLQDQADNLSRPDKASLIGEHERGMLLGQDHSSDNGQGFNSRNSHLGLVKNISGVNSGIYVDPTSGMEDGEMKILEVGNSDRKMESGVHDMRRRASSGVPDPPNSIKRS</sequence>
<organism evidence="2 3">
    <name type="scientific">Acer saccharum</name>
    <name type="common">Sugar maple</name>
    <dbReference type="NCBI Taxonomy" id="4024"/>
    <lineage>
        <taxon>Eukaryota</taxon>
        <taxon>Viridiplantae</taxon>
        <taxon>Streptophyta</taxon>
        <taxon>Embryophyta</taxon>
        <taxon>Tracheophyta</taxon>
        <taxon>Spermatophyta</taxon>
        <taxon>Magnoliopsida</taxon>
        <taxon>eudicotyledons</taxon>
        <taxon>Gunneridae</taxon>
        <taxon>Pentapetalae</taxon>
        <taxon>rosids</taxon>
        <taxon>malvids</taxon>
        <taxon>Sapindales</taxon>
        <taxon>Sapindaceae</taxon>
        <taxon>Hippocastanoideae</taxon>
        <taxon>Acereae</taxon>
        <taxon>Acer</taxon>
    </lineage>
</organism>
<accession>A0AA39SMW7</accession>
<feature type="region of interest" description="Disordered" evidence="1">
    <location>
        <begin position="1"/>
        <end position="29"/>
    </location>
</feature>
<dbReference type="AlphaFoldDB" id="A0AA39SMW7"/>
<gene>
    <name evidence="2" type="ORF">LWI29_024297</name>
</gene>
<reference evidence="2" key="1">
    <citation type="journal article" date="2022" name="Plant J.">
        <title>Strategies of tolerance reflected in two North American maple genomes.</title>
        <authorList>
            <person name="McEvoy S.L."/>
            <person name="Sezen U.U."/>
            <person name="Trouern-Trend A."/>
            <person name="McMahon S.M."/>
            <person name="Schaberg P.G."/>
            <person name="Yang J."/>
            <person name="Wegrzyn J.L."/>
            <person name="Swenson N.G."/>
        </authorList>
    </citation>
    <scope>NUCLEOTIDE SEQUENCE</scope>
    <source>
        <strain evidence="2">NS2018</strain>
    </source>
</reference>
<evidence type="ECO:0000313" key="2">
    <source>
        <dbReference type="EMBL" id="KAK0601441.1"/>
    </source>
</evidence>
<keyword evidence="3" id="KW-1185">Reference proteome</keyword>
<evidence type="ECO:0000256" key="1">
    <source>
        <dbReference type="SAM" id="MobiDB-lite"/>
    </source>
</evidence>